<protein>
    <submittedName>
        <fullName evidence="3">Uncharacterized protein</fullName>
    </submittedName>
</protein>
<organism evidence="3 4">
    <name type="scientific">Enemella evansiae</name>
    <dbReference type="NCBI Taxonomy" id="2016499"/>
    <lineage>
        <taxon>Bacteria</taxon>
        <taxon>Bacillati</taxon>
        <taxon>Actinomycetota</taxon>
        <taxon>Actinomycetes</taxon>
        <taxon>Propionibacteriales</taxon>
        <taxon>Propionibacteriaceae</taxon>
        <taxon>Enemella</taxon>
    </lineage>
</organism>
<feature type="signal peptide" evidence="2">
    <location>
        <begin position="1"/>
        <end position="31"/>
    </location>
</feature>
<accession>A0A255GSQ2</accession>
<sequence>MTTHSKRVAAAALSVALGFGGAAAIAGTAFADTPTTPTKSAVASGRDTTATPTATNTPQVVPTEFRNSAGTDGTQPQYESLSSSDTTLTSFGSLYTQAGKALAGQVVAVYEYTNGVRGAQLGAGTTNAQGQFRFDAKLPSGWSSKAGFNVQLAFDDPNGASDGVLYGSASGVLKPIASTATPTKSATATKSPTKKPTTTKKPTAPPTKDTTGGLAKTGN</sequence>
<keyword evidence="2" id="KW-0732">Signal</keyword>
<dbReference type="RefSeq" id="WP_094404467.1">
    <property type="nucleotide sequence ID" value="NZ_NMVO01000001.1"/>
</dbReference>
<reference evidence="3 4" key="1">
    <citation type="submission" date="2017-07" db="EMBL/GenBank/DDBJ databases">
        <title>Draft whole genome sequences of clinical Proprionibacteriaceae strains.</title>
        <authorList>
            <person name="Bernier A.-M."/>
            <person name="Bernard K."/>
            <person name="Domingo M.-C."/>
        </authorList>
    </citation>
    <scope>NUCLEOTIDE SEQUENCE [LARGE SCALE GENOMIC DNA]</scope>
    <source>
        <strain evidence="3 4">NML 030167</strain>
    </source>
</reference>
<dbReference type="Proteomes" id="UP000215896">
    <property type="component" value="Unassembled WGS sequence"/>
</dbReference>
<dbReference type="EMBL" id="NMVO01000001">
    <property type="protein sequence ID" value="OYO17676.1"/>
    <property type="molecule type" value="Genomic_DNA"/>
</dbReference>
<feature type="region of interest" description="Disordered" evidence="1">
    <location>
        <begin position="33"/>
        <end position="83"/>
    </location>
</feature>
<keyword evidence="4" id="KW-1185">Reference proteome</keyword>
<name>A0A255GSQ2_9ACTN</name>
<comment type="caution">
    <text evidence="3">The sequence shown here is derived from an EMBL/GenBank/DDBJ whole genome shotgun (WGS) entry which is preliminary data.</text>
</comment>
<gene>
    <name evidence="3" type="ORF">CGZ94_01965</name>
</gene>
<feature type="compositionally biased region" description="Low complexity" evidence="1">
    <location>
        <begin position="48"/>
        <end position="63"/>
    </location>
</feature>
<feature type="compositionally biased region" description="Polar residues" evidence="1">
    <location>
        <begin position="65"/>
        <end position="79"/>
    </location>
</feature>
<feature type="chain" id="PRO_5012129150" evidence="2">
    <location>
        <begin position="32"/>
        <end position="219"/>
    </location>
</feature>
<evidence type="ECO:0000313" key="3">
    <source>
        <dbReference type="EMBL" id="OYO17676.1"/>
    </source>
</evidence>
<evidence type="ECO:0000313" key="4">
    <source>
        <dbReference type="Proteomes" id="UP000215896"/>
    </source>
</evidence>
<evidence type="ECO:0000256" key="2">
    <source>
        <dbReference type="SAM" id="SignalP"/>
    </source>
</evidence>
<proteinExistence type="predicted"/>
<feature type="region of interest" description="Disordered" evidence="1">
    <location>
        <begin position="177"/>
        <end position="219"/>
    </location>
</feature>
<dbReference type="AlphaFoldDB" id="A0A255GSQ2"/>
<feature type="compositionally biased region" description="Low complexity" evidence="1">
    <location>
        <begin position="177"/>
        <end position="211"/>
    </location>
</feature>
<evidence type="ECO:0000256" key="1">
    <source>
        <dbReference type="SAM" id="MobiDB-lite"/>
    </source>
</evidence>